<accession>S6AUU8</accession>
<dbReference type="Proteomes" id="UP000015503">
    <property type="component" value="Chromosome"/>
</dbReference>
<protein>
    <recommendedName>
        <fullName evidence="3">DUF2559 domain-containing protein</fullName>
    </recommendedName>
</protein>
<evidence type="ECO:0000313" key="1">
    <source>
        <dbReference type="EMBL" id="BAN48136.1"/>
    </source>
</evidence>
<dbReference type="eggNOG" id="ENOG502ZNUN">
    <property type="taxonomic scope" value="Bacteria"/>
</dbReference>
<proteinExistence type="predicted"/>
<dbReference type="Pfam" id="PF10832">
    <property type="entry name" value="YhfG"/>
    <property type="match status" value="1"/>
</dbReference>
<dbReference type="OrthoDB" id="6079489at2"/>
<gene>
    <name evidence="1" type="ORF">PCA10_24040</name>
</gene>
<organism evidence="1 2">
    <name type="scientific">Metapseudomonas resinovorans NBRC 106553</name>
    <dbReference type="NCBI Taxonomy" id="1245471"/>
    <lineage>
        <taxon>Bacteria</taxon>
        <taxon>Pseudomonadati</taxon>
        <taxon>Pseudomonadota</taxon>
        <taxon>Gammaproteobacteria</taxon>
        <taxon>Pseudomonadales</taxon>
        <taxon>Pseudomonadaceae</taxon>
        <taxon>Metapseudomonas</taxon>
    </lineage>
</organism>
<dbReference type="HOGENOM" id="CLU_3029076_0_0_6"/>
<keyword evidence="2" id="KW-1185">Reference proteome</keyword>
<evidence type="ECO:0000313" key="2">
    <source>
        <dbReference type="Proteomes" id="UP000015503"/>
    </source>
</evidence>
<dbReference type="PATRIC" id="fig|1245471.3.peg.2432"/>
<dbReference type="AlphaFoldDB" id="S6AUU8"/>
<dbReference type="InterPro" id="IPR022541">
    <property type="entry name" value="YhfG"/>
</dbReference>
<reference evidence="1 2" key="1">
    <citation type="journal article" date="2013" name="Genome Announc.">
        <title>Complete Genome Sequence of the Carbazole Degrader Pseudomonas resinovorans Strain CA10 (NBRC 106553).</title>
        <authorList>
            <person name="Shintani M."/>
            <person name="Hosoyama A."/>
            <person name="Ohji S."/>
            <person name="Tsuchikane K."/>
            <person name="Takarada H."/>
            <person name="Yamazoe A."/>
            <person name="Fujita N."/>
            <person name="Nojiri H."/>
        </authorList>
    </citation>
    <scope>NUCLEOTIDE SEQUENCE [LARGE SCALE GENOMIC DNA]</scope>
    <source>
        <strain evidence="1 2">NBRC 106553</strain>
    </source>
</reference>
<dbReference type="EMBL" id="AP013068">
    <property type="protein sequence ID" value="BAN48136.1"/>
    <property type="molecule type" value="Genomic_DNA"/>
</dbReference>
<dbReference type="KEGG" id="pre:PCA10_24040"/>
<evidence type="ECO:0008006" key="3">
    <source>
        <dbReference type="Google" id="ProtNLM"/>
    </source>
</evidence>
<sequence>MPAPSLQAKKAYFAKVRQSNYAASLRLEGFDVTPADADRKLPTCEAALDAYRNKQG</sequence>
<name>S6AUU8_METRE</name>
<dbReference type="RefSeq" id="WP_016492332.1">
    <property type="nucleotide sequence ID" value="NC_021499.1"/>
</dbReference>